<dbReference type="InterPro" id="IPR023393">
    <property type="entry name" value="START-like_dom_sf"/>
</dbReference>
<proteinExistence type="inferred from homology"/>
<evidence type="ECO:0000256" key="1">
    <source>
        <dbReference type="ARBA" id="ARBA00006817"/>
    </source>
</evidence>
<protein>
    <submittedName>
        <fullName evidence="3">Polyketide cyclase / dehydrase and lipid transport</fullName>
    </submittedName>
</protein>
<feature type="domain" description="Activator of Hsp90 ATPase homologue 1/2-like C-terminal" evidence="2">
    <location>
        <begin position="46"/>
        <end position="181"/>
    </location>
</feature>
<dbReference type="Pfam" id="PF08327">
    <property type="entry name" value="AHSA1"/>
    <property type="match status" value="1"/>
</dbReference>
<sequence>MPLACRCLVVLAPMTVVGHVYTGGQGGHCEGMSDTSKVTVQRSIPAPVDAVFDVLSNPNRHQALDGSGFVRSVDHADRIQKVGDVFTMNMEGAHMGGEYKTDNHVTGYAKDKLLAWQTAPAGTEPPGWEWLWELESQGPGETLVRHTYDWSKVTDKKLLEKVKFPLVTEDQLSDTLAKLATEVAG</sequence>
<dbReference type="AlphaFoldDB" id="A0A378T6Z1"/>
<dbReference type="SUPFAM" id="SSF55961">
    <property type="entry name" value="Bet v1-like"/>
    <property type="match status" value="1"/>
</dbReference>
<comment type="similarity">
    <text evidence="1">Belongs to the AHA1 family.</text>
</comment>
<dbReference type="CDD" id="cd07825">
    <property type="entry name" value="SRPBCC_7"/>
    <property type="match status" value="1"/>
</dbReference>
<organism evidence="3 4">
    <name type="scientific">Mycolicibacterium tokaiense</name>
    <dbReference type="NCBI Taxonomy" id="39695"/>
    <lineage>
        <taxon>Bacteria</taxon>
        <taxon>Bacillati</taxon>
        <taxon>Actinomycetota</taxon>
        <taxon>Actinomycetes</taxon>
        <taxon>Mycobacteriales</taxon>
        <taxon>Mycobacteriaceae</taxon>
        <taxon>Mycolicibacterium</taxon>
    </lineage>
</organism>
<evidence type="ECO:0000313" key="4">
    <source>
        <dbReference type="Proteomes" id="UP000254978"/>
    </source>
</evidence>
<dbReference type="EMBL" id="UGQT01000001">
    <property type="protein sequence ID" value="STZ56592.1"/>
    <property type="molecule type" value="Genomic_DNA"/>
</dbReference>
<gene>
    <name evidence="3" type="ORF">NCTC10821_00085</name>
</gene>
<dbReference type="InterPro" id="IPR013538">
    <property type="entry name" value="ASHA1/2-like_C"/>
</dbReference>
<evidence type="ECO:0000313" key="3">
    <source>
        <dbReference type="EMBL" id="STZ56592.1"/>
    </source>
</evidence>
<keyword evidence="4" id="KW-1185">Reference proteome</keyword>
<reference evidence="3 4" key="1">
    <citation type="submission" date="2018-06" db="EMBL/GenBank/DDBJ databases">
        <authorList>
            <consortium name="Pathogen Informatics"/>
            <person name="Doyle S."/>
        </authorList>
    </citation>
    <scope>NUCLEOTIDE SEQUENCE [LARGE SCALE GENOMIC DNA]</scope>
    <source>
        <strain evidence="3 4">NCTC10821</strain>
    </source>
</reference>
<dbReference type="Proteomes" id="UP000254978">
    <property type="component" value="Unassembled WGS sequence"/>
</dbReference>
<dbReference type="Gene3D" id="3.30.530.20">
    <property type="match status" value="1"/>
</dbReference>
<evidence type="ECO:0000259" key="2">
    <source>
        <dbReference type="Pfam" id="PF08327"/>
    </source>
</evidence>
<accession>A0A378T6Z1</accession>
<name>A0A378T6Z1_9MYCO</name>